<dbReference type="SMART" id="SM01209">
    <property type="entry name" value="GARS_A"/>
    <property type="match status" value="1"/>
</dbReference>
<evidence type="ECO:0000256" key="3">
    <source>
        <dbReference type="ARBA" id="ARBA00022840"/>
    </source>
</evidence>
<dbReference type="InterPro" id="IPR052032">
    <property type="entry name" value="ATP-dep_AA_Ligase"/>
</dbReference>
<evidence type="ECO:0000313" key="6">
    <source>
        <dbReference type="EMBL" id="MFD1324318.1"/>
    </source>
</evidence>
<evidence type="ECO:0000256" key="2">
    <source>
        <dbReference type="ARBA" id="ARBA00022741"/>
    </source>
</evidence>
<organism evidence="6 7">
    <name type="scientific">Micromonospora sonneratiae</name>
    <dbReference type="NCBI Taxonomy" id="1184706"/>
    <lineage>
        <taxon>Bacteria</taxon>
        <taxon>Bacillati</taxon>
        <taxon>Actinomycetota</taxon>
        <taxon>Actinomycetes</taxon>
        <taxon>Micromonosporales</taxon>
        <taxon>Micromonosporaceae</taxon>
        <taxon>Micromonospora</taxon>
    </lineage>
</organism>
<dbReference type="Proteomes" id="UP001597260">
    <property type="component" value="Unassembled WGS sequence"/>
</dbReference>
<accession>A0ABW3YIG7</accession>
<comment type="caution">
    <text evidence="6">The sequence shown here is derived from an EMBL/GenBank/DDBJ whole genome shotgun (WGS) entry which is preliminary data.</text>
</comment>
<dbReference type="RefSeq" id="WP_377574752.1">
    <property type="nucleotide sequence ID" value="NZ_JBHTMP010000046.1"/>
</dbReference>
<sequence length="423" mass="44231">MTDSTQHPWLVLVESNTTGTGRLFASTGRALGFTPVLLTADDSRYPYVAADGVAFLRVDTGDPAALAAACTGLVARAPIGAVLSSSEYFVAAAARLARQLDLPAPDPDAVVRCRNKAMQRRTLAGHPGAVRYVECSDADQAAEATRQLGGSVVVKPCFGSGSEGVRACSGPDEAAAWAQRLLAVRHNERGLPIEPRILVEELVTGPEYSVEVLDGTVYGITAKHLGEPPFFVETGHDFPAVLAPADADRLAEVARRAVEVLGLDHGPAHVELRLSARGPVVMEVNPRLAGGLIPQLVRLATGIDLIAATIRSAAGRGPGGPVTRGADHHASIRFLLLPDDGEVRTVSLDRAWAVPGVVEAVCTATAGERRQHHHSFRDRIGHVLALGETATDAASAAEAGRRAVTEALTDGPVPVVEPAAARP</sequence>
<dbReference type="SUPFAM" id="SSF56059">
    <property type="entry name" value="Glutathione synthetase ATP-binding domain-like"/>
    <property type="match status" value="1"/>
</dbReference>
<evidence type="ECO:0000259" key="5">
    <source>
        <dbReference type="PROSITE" id="PS50975"/>
    </source>
</evidence>
<dbReference type="PROSITE" id="PS50975">
    <property type="entry name" value="ATP_GRASP"/>
    <property type="match status" value="1"/>
</dbReference>
<dbReference type="PANTHER" id="PTHR43585">
    <property type="entry name" value="FUMIPYRROLE BIOSYNTHESIS PROTEIN C"/>
    <property type="match status" value="1"/>
</dbReference>
<evidence type="ECO:0000256" key="1">
    <source>
        <dbReference type="ARBA" id="ARBA00022598"/>
    </source>
</evidence>
<keyword evidence="2 4" id="KW-0547">Nucleotide-binding</keyword>
<keyword evidence="7" id="KW-1185">Reference proteome</keyword>
<dbReference type="Pfam" id="PF18130">
    <property type="entry name" value="ATPgrasp_N"/>
    <property type="match status" value="1"/>
</dbReference>
<dbReference type="Gene3D" id="3.40.50.20">
    <property type="match status" value="1"/>
</dbReference>
<dbReference type="InterPro" id="IPR011761">
    <property type="entry name" value="ATP-grasp"/>
</dbReference>
<dbReference type="InterPro" id="IPR005479">
    <property type="entry name" value="CPAse_ATP-bd"/>
</dbReference>
<reference evidence="7" key="1">
    <citation type="journal article" date="2019" name="Int. J. Syst. Evol. Microbiol.">
        <title>The Global Catalogue of Microorganisms (GCM) 10K type strain sequencing project: providing services to taxonomists for standard genome sequencing and annotation.</title>
        <authorList>
            <consortium name="The Broad Institute Genomics Platform"/>
            <consortium name="The Broad Institute Genome Sequencing Center for Infectious Disease"/>
            <person name="Wu L."/>
            <person name="Ma J."/>
        </authorList>
    </citation>
    <scope>NUCLEOTIDE SEQUENCE [LARGE SCALE GENOMIC DNA]</scope>
    <source>
        <strain evidence="7">JCM 31037</strain>
    </source>
</reference>
<dbReference type="InterPro" id="IPR041472">
    <property type="entry name" value="BL00235/CARNS1_N"/>
</dbReference>
<name>A0ABW3YIG7_9ACTN</name>
<dbReference type="InterPro" id="IPR040570">
    <property type="entry name" value="LAL_C2"/>
</dbReference>
<dbReference type="EMBL" id="JBHTMP010000046">
    <property type="protein sequence ID" value="MFD1324318.1"/>
    <property type="molecule type" value="Genomic_DNA"/>
</dbReference>
<proteinExistence type="predicted"/>
<dbReference type="Gene3D" id="3.30.470.20">
    <property type="entry name" value="ATP-grasp fold, B domain"/>
    <property type="match status" value="1"/>
</dbReference>
<dbReference type="PANTHER" id="PTHR43585:SF2">
    <property type="entry name" value="ATP-GRASP ENZYME FSQD"/>
    <property type="match status" value="1"/>
</dbReference>
<evidence type="ECO:0000313" key="7">
    <source>
        <dbReference type="Proteomes" id="UP001597260"/>
    </source>
</evidence>
<keyword evidence="1" id="KW-0436">Ligase</keyword>
<gene>
    <name evidence="6" type="ORF">ACFQ4H_24845</name>
</gene>
<protein>
    <submittedName>
        <fullName evidence="6">ATP-grasp domain-containing protein</fullName>
    </submittedName>
</protein>
<dbReference type="Pfam" id="PF18603">
    <property type="entry name" value="LAL_C2"/>
    <property type="match status" value="1"/>
</dbReference>
<dbReference type="PROSITE" id="PS00867">
    <property type="entry name" value="CPSASE_2"/>
    <property type="match status" value="1"/>
</dbReference>
<evidence type="ECO:0000256" key="4">
    <source>
        <dbReference type="PROSITE-ProRule" id="PRU00409"/>
    </source>
</evidence>
<keyword evidence="3 4" id="KW-0067">ATP-binding</keyword>
<dbReference type="Pfam" id="PF13535">
    <property type="entry name" value="ATP-grasp_4"/>
    <property type="match status" value="1"/>
</dbReference>
<feature type="domain" description="ATP-grasp" evidence="5">
    <location>
        <begin position="119"/>
        <end position="314"/>
    </location>
</feature>